<dbReference type="GO" id="GO:0071207">
    <property type="term" value="F:histone pre-mRNA stem-loop binding"/>
    <property type="evidence" value="ECO:0007669"/>
    <property type="project" value="TreeGrafter"/>
</dbReference>
<dbReference type="PANTHER" id="PTHR17408:SF0">
    <property type="entry name" value="HISTONE RNA HAIRPIN-BINDING PROTEIN"/>
    <property type="match status" value="1"/>
</dbReference>
<dbReference type="Gene3D" id="1.10.8.1120">
    <property type="entry name" value="Histone RNA hairpin-binding protein RNA-binding domain"/>
    <property type="match status" value="1"/>
</dbReference>
<feature type="compositionally biased region" description="Basic and acidic residues" evidence="3">
    <location>
        <begin position="201"/>
        <end position="210"/>
    </location>
</feature>
<dbReference type="AlphaFoldDB" id="A0A087SPW5"/>
<evidence type="ECO:0000256" key="1">
    <source>
        <dbReference type="ARBA" id="ARBA00006151"/>
    </source>
</evidence>
<feature type="compositionally biased region" description="Basic and acidic residues" evidence="3">
    <location>
        <begin position="69"/>
        <end position="79"/>
    </location>
</feature>
<protein>
    <submittedName>
        <fullName evidence="5">Oocyte-specific histone RNA stem-loop-binding protein 2</fullName>
    </submittedName>
</protein>
<feature type="region of interest" description="Disordered" evidence="3">
    <location>
        <begin position="172"/>
        <end position="243"/>
    </location>
</feature>
<feature type="compositionally biased region" description="Basic residues" evidence="3">
    <location>
        <begin position="230"/>
        <end position="243"/>
    </location>
</feature>
<evidence type="ECO:0000256" key="2">
    <source>
        <dbReference type="ARBA" id="ARBA00022884"/>
    </source>
</evidence>
<dbReference type="STRING" id="3075.A0A087SPW5"/>
<keyword evidence="2" id="KW-0694">RNA-binding</keyword>
<proteinExistence type="inferred from homology"/>
<dbReference type="InterPro" id="IPR038294">
    <property type="entry name" value="SLBP_RNA_bind_sf"/>
</dbReference>
<dbReference type="Proteomes" id="UP000028924">
    <property type="component" value="Unassembled WGS sequence"/>
</dbReference>
<dbReference type="GO" id="GO:0051028">
    <property type="term" value="P:mRNA transport"/>
    <property type="evidence" value="ECO:0007669"/>
    <property type="project" value="TreeGrafter"/>
</dbReference>
<dbReference type="GO" id="GO:0071204">
    <property type="term" value="C:histone pre-mRNA 3'end processing complex"/>
    <property type="evidence" value="ECO:0007669"/>
    <property type="project" value="TreeGrafter"/>
</dbReference>
<sequence length="243" mass="26174">MLSPTAFIGGRPDPSPSAPAAPERPAVLEHETDPHRLAQRQKQVDFGKNTLGYQRYREAIPRSQRRRNKDPSTPDVHKACSKRAFDGQIKKWRRQLHEWDPPTQEAGAADDVALATGAVMSLEAAGPAGREEPAPGGDAVRASAQGGAACAWCAGSCTCTPVSHAPHALRRVPAGWPGHPRVKKRTGAAWEREAPPPSLRTQRDEQEAARPGEPGGGWRAARPPGDKARVVHRHQGAKRSRAG</sequence>
<dbReference type="EMBL" id="KL662155">
    <property type="protein sequence ID" value="KFM27769.1"/>
    <property type="molecule type" value="Genomic_DNA"/>
</dbReference>
<feature type="domain" description="Histone RNA hairpin-binding protein RNA-binding" evidence="4">
    <location>
        <begin position="32"/>
        <end position="101"/>
    </location>
</feature>
<feature type="compositionally biased region" description="Basic and acidic residues" evidence="3">
    <location>
        <begin position="26"/>
        <end position="36"/>
    </location>
</feature>
<reference evidence="5 6" key="1">
    <citation type="journal article" date="2014" name="BMC Genomics">
        <title>Oil accumulation mechanisms of the oleaginous microalga Chlorella protothecoides revealed through its genome, transcriptomes, and proteomes.</title>
        <authorList>
            <person name="Gao C."/>
            <person name="Wang Y."/>
            <person name="Shen Y."/>
            <person name="Yan D."/>
            <person name="He X."/>
            <person name="Dai J."/>
            <person name="Wu Q."/>
        </authorList>
    </citation>
    <scope>NUCLEOTIDE SEQUENCE [LARGE SCALE GENOMIC DNA]</scope>
    <source>
        <strain evidence="5 6">0710</strain>
    </source>
</reference>
<organism evidence="5 6">
    <name type="scientific">Auxenochlorella protothecoides</name>
    <name type="common">Green microalga</name>
    <name type="synonym">Chlorella protothecoides</name>
    <dbReference type="NCBI Taxonomy" id="3075"/>
    <lineage>
        <taxon>Eukaryota</taxon>
        <taxon>Viridiplantae</taxon>
        <taxon>Chlorophyta</taxon>
        <taxon>core chlorophytes</taxon>
        <taxon>Trebouxiophyceae</taxon>
        <taxon>Chlorellales</taxon>
        <taxon>Chlorellaceae</taxon>
        <taxon>Auxenochlorella</taxon>
    </lineage>
</organism>
<dbReference type="RefSeq" id="XP_011400756.1">
    <property type="nucleotide sequence ID" value="XM_011402454.1"/>
</dbReference>
<feature type="region of interest" description="Disordered" evidence="3">
    <location>
        <begin position="1"/>
        <end position="79"/>
    </location>
</feature>
<dbReference type="GO" id="GO:0005737">
    <property type="term" value="C:cytoplasm"/>
    <property type="evidence" value="ECO:0007669"/>
    <property type="project" value="TreeGrafter"/>
</dbReference>
<evidence type="ECO:0000259" key="4">
    <source>
        <dbReference type="Pfam" id="PF15247"/>
    </source>
</evidence>
<dbReference type="InterPro" id="IPR029344">
    <property type="entry name" value="SLBP_RNA_bind"/>
</dbReference>
<dbReference type="GO" id="GO:0003729">
    <property type="term" value="F:mRNA binding"/>
    <property type="evidence" value="ECO:0007669"/>
    <property type="project" value="InterPro"/>
</dbReference>
<keyword evidence="6" id="KW-1185">Reference proteome</keyword>
<gene>
    <name evidence="5" type="ORF">F751_2760</name>
</gene>
<dbReference type="FunFam" id="1.10.8.1120:FF:000001">
    <property type="entry name" value="Histone RNA hairpin-binding protein-like"/>
    <property type="match status" value="1"/>
</dbReference>
<name>A0A087SPW5_AUXPR</name>
<dbReference type="InterPro" id="IPR026502">
    <property type="entry name" value="SLBP1/SLBP2"/>
</dbReference>
<evidence type="ECO:0000313" key="6">
    <source>
        <dbReference type="Proteomes" id="UP000028924"/>
    </source>
</evidence>
<dbReference type="eggNOG" id="KOG3934">
    <property type="taxonomic scope" value="Eukaryota"/>
</dbReference>
<evidence type="ECO:0000256" key="3">
    <source>
        <dbReference type="SAM" id="MobiDB-lite"/>
    </source>
</evidence>
<comment type="similarity">
    <text evidence="1">Belongs to the SLBP family.</text>
</comment>
<dbReference type="OrthoDB" id="265795at2759"/>
<evidence type="ECO:0000313" key="5">
    <source>
        <dbReference type="EMBL" id="KFM27769.1"/>
    </source>
</evidence>
<dbReference type="KEGG" id="apro:F751_2760"/>
<accession>A0A087SPW5</accession>
<dbReference type="GeneID" id="23614151"/>
<dbReference type="PANTHER" id="PTHR17408">
    <property type="entry name" value="HISTONE RNA HAIRPIN-BINDING PROTEIN"/>
    <property type="match status" value="1"/>
</dbReference>
<dbReference type="Pfam" id="PF15247">
    <property type="entry name" value="SLBP_RNA_bind"/>
    <property type="match status" value="1"/>
</dbReference>
<dbReference type="GO" id="GO:0006398">
    <property type="term" value="P:mRNA 3'-end processing by stem-loop binding and cleavage"/>
    <property type="evidence" value="ECO:0007669"/>
    <property type="project" value="TreeGrafter"/>
</dbReference>